<dbReference type="PRINTS" id="PR00344">
    <property type="entry name" value="BCTRLSENSOR"/>
</dbReference>
<dbReference type="InterPro" id="IPR005467">
    <property type="entry name" value="His_kinase_dom"/>
</dbReference>
<dbReference type="RefSeq" id="WP_121925256.1">
    <property type="nucleotide sequence ID" value="NZ_CBCSGA010000003.1"/>
</dbReference>
<dbReference type="Proteomes" id="UP000280368">
    <property type="component" value="Unassembled WGS sequence"/>
</dbReference>
<dbReference type="SUPFAM" id="SSF55874">
    <property type="entry name" value="ATPase domain of HSP90 chaperone/DNA topoisomerase II/histidine kinase"/>
    <property type="match status" value="1"/>
</dbReference>
<dbReference type="InterPro" id="IPR004358">
    <property type="entry name" value="Sig_transdc_His_kin-like_C"/>
</dbReference>
<dbReference type="OrthoDB" id="1269247at2"/>
<sequence>MINTLEELQLENTKLKNENNLLTGWISLISHDTKQIFGNLKWIIEAYDDNIIGKEDLFKMLPQIKKDATKNFNTAQDTSDWLKTQYGNFKPKNENINAFNLFEQLQEEQDSKITAKELNFEFEGDRTLELITDRTLIHFILNKLVDNAIKYSNKQSKIILNVTKTDREFILSITDFGTGINEKNIDSIFSFESSVFAGTMGEIGAGLSLKIVQSFVFLLYGKIVIKSKLDEGTTVSIYLPQIDK</sequence>
<evidence type="ECO:0000256" key="2">
    <source>
        <dbReference type="ARBA" id="ARBA00012438"/>
    </source>
</evidence>
<evidence type="ECO:0000256" key="4">
    <source>
        <dbReference type="ARBA" id="ARBA00022679"/>
    </source>
</evidence>
<dbReference type="GO" id="GO:0004721">
    <property type="term" value="F:phosphoprotein phosphatase activity"/>
    <property type="evidence" value="ECO:0007669"/>
    <property type="project" value="TreeGrafter"/>
</dbReference>
<evidence type="ECO:0000256" key="3">
    <source>
        <dbReference type="ARBA" id="ARBA00022553"/>
    </source>
</evidence>
<dbReference type="PROSITE" id="PS50109">
    <property type="entry name" value="HIS_KIN"/>
    <property type="match status" value="1"/>
</dbReference>
<name>A0A3L9ZU10_9FLAO</name>
<proteinExistence type="predicted"/>
<dbReference type="Pfam" id="PF02518">
    <property type="entry name" value="HATPase_c"/>
    <property type="match status" value="1"/>
</dbReference>
<keyword evidence="9" id="KW-1185">Reference proteome</keyword>
<dbReference type="EC" id="2.7.13.3" evidence="2"/>
<reference evidence="8 9" key="1">
    <citation type="submission" date="2018-10" db="EMBL/GenBank/DDBJ databases">
        <title>Genomic Encyclopedia of Archaeal and Bacterial Type Strains, Phase II (KMG-II): from individual species to whole genera.</title>
        <authorList>
            <person name="Goeker M."/>
        </authorList>
    </citation>
    <scope>NUCLEOTIDE SEQUENCE [LARGE SCALE GENOMIC DNA]</scope>
    <source>
        <strain evidence="8 9">DSM 19727</strain>
    </source>
</reference>
<evidence type="ECO:0000313" key="8">
    <source>
        <dbReference type="EMBL" id="RMA75876.1"/>
    </source>
</evidence>
<dbReference type="PANTHER" id="PTHR45453:SF1">
    <property type="entry name" value="PHOSPHATE REGULON SENSOR PROTEIN PHOR"/>
    <property type="match status" value="1"/>
</dbReference>
<dbReference type="InterPro" id="IPR003594">
    <property type="entry name" value="HATPase_dom"/>
</dbReference>
<feature type="domain" description="Histidine kinase" evidence="7">
    <location>
        <begin position="28"/>
        <end position="243"/>
    </location>
</feature>
<comment type="catalytic activity">
    <reaction evidence="1">
        <text>ATP + protein L-histidine = ADP + protein N-phospho-L-histidine.</text>
        <dbReference type="EC" id="2.7.13.3"/>
    </reaction>
</comment>
<evidence type="ECO:0000313" key="9">
    <source>
        <dbReference type="Proteomes" id="UP000280368"/>
    </source>
</evidence>
<dbReference type="GO" id="GO:0016036">
    <property type="term" value="P:cellular response to phosphate starvation"/>
    <property type="evidence" value="ECO:0007669"/>
    <property type="project" value="TreeGrafter"/>
</dbReference>
<dbReference type="InterPro" id="IPR050351">
    <property type="entry name" value="BphY/WalK/GraS-like"/>
</dbReference>
<dbReference type="GO" id="GO:0000155">
    <property type="term" value="F:phosphorelay sensor kinase activity"/>
    <property type="evidence" value="ECO:0007669"/>
    <property type="project" value="TreeGrafter"/>
</dbReference>
<dbReference type="Gene3D" id="3.30.565.10">
    <property type="entry name" value="Histidine kinase-like ATPase, C-terminal domain"/>
    <property type="match status" value="1"/>
</dbReference>
<dbReference type="PANTHER" id="PTHR45453">
    <property type="entry name" value="PHOSPHATE REGULON SENSOR PROTEIN PHOR"/>
    <property type="match status" value="1"/>
</dbReference>
<protein>
    <recommendedName>
        <fullName evidence="2">histidine kinase</fullName>
        <ecNumber evidence="2">2.7.13.3</ecNumber>
    </recommendedName>
</protein>
<dbReference type="AlphaFoldDB" id="A0A3L9ZU10"/>
<keyword evidence="6" id="KW-0902">Two-component regulatory system</keyword>
<keyword evidence="3" id="KW-0597">Phosphoprotein</keyword>
<keyword evidence="5 8" id="KW-0418">Kinase</keyword>
<evidence type="ECO:0000256" key="6">
    <source>
        <dbReference type="ARBA" id="ARBA00023012"/>
    </source>
</evidence>
<dbReference type="InterPro" id="IPR036890">
    <property type="entry name" value="HATPase_C_sf"/>
</dbReference>
<dbReference type="GO" id="GO:0005886">
    <property type="term" value="C:plasma membrane"/>
    <property type="evidence" value="ECO:0007669"/>
    <property type="project" value="TreeGrafter"/>
</dbReference>
<comment type="caution">
    <text evidence="8">The sequence shown here is derived from an EMBL/GenBank/DDBJ whole genome shotgun (WGS) entry which is preliminary data.</text>
</comment>
<gene>
    <name evidence="8" type="ORF">BC961_1575</name>
</gene>
<evidence type="ECO:0000259" key="7">
    <source>
        <dbReference type="PROSITE" id="PS50109"/>
    </source>
</evidence>
<keyword evidence="4" id="KW-0808">Transferase</keyword>
<dbReference type="SMART" id="SM00387">
    <property type="entry name" value="HATPase_c"/>
    <property type="match status" value="1"/>
</dbReference>
<evidence type="ECO:0000256" key="1">
    <source>
        <dbReference type="ARBA" id="ARBA00000085"/>
    </source>
</evidence>
<dbReference type="EMBL" id="REFH01000009">
    <property type="protein sequence ID" value="RMA75876.1"/>
    <property type="molecule type" value="Genomic_DNA"/>
</dbReference>
<accession>A0A3L9ZU10</accession>
<evidence type="ECO:0000256" key="5">
    <source>
        <dbReference type="ARBA" id="ARBA00022777"/>
    </source>
</evidence>
<organism evidence="8 9">
    <name type="scientific">Flavobacterium weaverense</name>
    <dbReference type="NCBI Taxonomy" id="271156"/>
    <lineage>
        <taxon>Bacteria</taxon>
        <taxon>Pseudomonadati</taxon>
        <taxon>Bacteroidota</taxon>
        <taxon>Flavobacteriia</taxon>
        <taxon>Flavobacteriales</taxon>
        <taxon>Flavobacteriaceae</taxon>
        <taxon>Flavobacterium</taxon>
    </lineage>
</organism>